<evidence type="ECO:0000256" key="8">
    <source>
        <dbReference type="PROSITE-ProRule" id="PRU00042"/>
    </source>
</evidence>
<keyword evidence="6" id="KW-0238">DNA-binding</keyword>
<evidence type="ECO:0000256" key="9">
    <source>
        <dbReference type="SAM" id="SignalP"/>
    </source>
</evidence>
<keyword evidence="2" id="KW-0479">Metal-binding</keyword>
<name>A0A5E4QJ23_9NEOP</name>
<feature type="domain" description="C2H2-type" evidence="10">
    <location>
        <begin position="286"/>
        <end position="314"/>
    </location>
</feature>
<keyword evidence="7" id="KW-0539">Nucleus</keyword>
<keyword evidence="5" id="KW-0862">Zinc</keyword>
<feature type="domain" description="C2H2-type" evidence="10">
    <location>
        <begin position="223"/>
        <end position="246"/>
    </location>
</feature>
<evidence type="ECO:0000256" key="4">
    <source>
        <dbReference type="ARBA" id="ARBA00022771"/>
    </source>
</evidence>
<feature type="domain" description="C2H2-type" evidence="10">
    <location>
        <begin position="371"/>
        <end position="399"/>
    </location>
</feature>
<dbReference type="SUPFAM" id="SSF57667">
    <property type="entry name" value="beta-beta-alpha zinc fingers"/>
    <property type="match status" value="6"/>
</dbReference>
<dbReference type="GO" id="GO:0008270">
    <property type="term" value="F:zinc ion binding"/>
    <property type="evidence" value="ECO:0007669"/>
    <property type="project" value="UniProtKB-KW"/>
</dbReference>
<evidence type="ECO:0000256" key="7">
    <source>
        <dbReference type="ARBA" id="ARBA00023242"/>
    </source>
</evidence>
<keyword evidence="4 8" id="KW-0863">Zinc-finger</keyword>
<dbReference type="AlphaFoldDB" id="A0A5E4QJ23"/>
<feature type="domain" description="C2H2-type" evidence="10">
    <location>
        <begin position="315"/>
        <end position="342"/>
    </location>
</feature>
<dbReference type="Gene3D" id="3.30.160.60">
    <property type="entry name" value="Classic Zinc Finger"/>
    <property type="match status" value="10"/>
</dbReference>
<dbReference type="EMBL" id="FZQP02003335">
    <property type="protein sequence ID" value="VVC98046.1"/>
    <property type="molecule type" value="Genomic_DNA"/>
</dbReference>
<feature type="domain" description="C2H2-type" evidence="10">
    <location>
        <begin position="500"/>
        <end position="527"/>
    </location>
</feature>
<dbReference type="Pfam" id="PF00096">
    <property type="entry name" value="zf-C2H2"/>
    <property type="match status" value="4"/>
</dbReference>
<dbReference type="SMART" id="SM00355">
    <property type="entry name" value="ZnF_C2H2"/>
    <property type="match status" value="16"/>
</dbReference>
<dbReference type="GO" id="GO:0000978">
    <property type="term" value="F:RNA polymerase II cis-regulatory region sequence-specific DNA binding"/>
    <property type="evidence" value="ECO:0007669"/>
    <property type="project" value="TreeGrafter"/>
</dbReference>
<evidence type="ECO:0000313" key="12">
    <source>
        <dbReference type="Proteomes" id="UP000324832"/>
    </source>
</evidence>
<accession>A0A5E4QJ23</accession>
<dbReference type="PROSITE" id="PS50157">
    <property type="entry name" value="ZINC_FINGER_C2H2_2"/>
    <property type="match status" value="12"/>
</dbReference>
<dbReference type="GO" id="GO:0001228">
    <property type="term" value="F:DNA-binding transcription activator activity, RNA polymerase II-specific"/>
    <property type="evidence" value="ECO:0007669"/>
    <property type="project" value="TreeGrafter"/>
</dbReference>
<dbReference type="FunFam" id="3.30.160.60:FF:000145">
    <property type="entry name" value="Zinc finger protein 574"/>
    <property type="match status" value="1"/>
</dbReference>
<evidence type="ECO:0000256" key="1">
    <source>
        <dbReference type="ARBA" id="ARBA00004123"/>
    </source>
</evidence>
<dbReference type="GO" id="GO:0005634">
    <property type="term" value="C:nucleus"/>
    <property type="evidence" value="ECO:0007669"/>
    <property type="project" value="UniProtKB-SubCell"/>
</dbReference>
<reference evidence="11 12" key="1">
    <citation type="submission" date="2017-07" db="EMBL/GenBank/DDBJ databases">
        <authorList>
            <person name="Talla V."/>
            <person name="Backstrom N."/>
        </authorList>
    </citation>
    <scope>NUCLEOTIDE SEQUENCE [LARGE SCALE GENOMIC DNA]</scope>
</reference>
<dbReference type="PANTHER" id="PTHR24376:SF243">
    <property type="entry name" value="C2H2-TYPE DOMAIN-CONTAINING PROTEIN"/>
    <property type="match status" value="1"/>
</dbReference>
<feature type="signal peptide" evidence="9">
    <location>
        <begin position="1"/>
        <end position="21"/>
    </location>
</feature>
<dbReference type="PANTHER" id="PTHR24376">
    <property type="entry name" value="ZINC FINGER PROTEIN"/>
    <property type="match status" value="1"/>
</dbReference>
<keyword evidence="9" id="KW-0732">Signal</keyword>
<dbReference type="PROSITE" id="PS00028">
    <property type="entry name" value="ZINC_FINGER_C2H2_1"/>
    <property type="match status" value="15"/>
</dbReference>
<feature type="domain" description="C2H2-type" evidence="10">
    <location>
        <begin position="471"/>
        <end position="499"/>
    </location>
</feature>
<feature type="domain" description="C2H2-type" evidence="10">
    <location>
        <begin position="71"/>
        <end position="99"/>
    </location>
</feature>
<feature type="domain" description="C2H2-type" evidence="10">
    <location>
        <begin position="528"/>
        <end position="555"/>
    </location>
</feature>
<feature type="chain" id="PRO_5022659551" description="C2H2-type domain-containing protein" evidence="9">
    <location>
        <begin position="22"/>
        <end position="583"/>
    </location>
</feature>
<feature type="domain" description="C2H2-type" evidence="10">
    <location>
        <begin position="413"/>
        <end position="441"/>
    </location>
</feature>
<evidence type="ECO:0000256" key="6">
    <source>
        <dbReference type="ARBA" id="ARBA00023125"/>
    </source>
</evidence>
<evidence type="ECO:0000256" key="3">
    <source>
        <dbReference type="ARBA" id="ARBA00022737"/>
    </source>
</evidence>
<evidence type="ECO:0000313" key="11">
    <source>
        <dbReference type="EMBL" id="VVC98046.1"/>
    </source>
</evidence>
<feature type="domain" description="C2H2-type" evidence="10">
    <location>
        <begin position="556"/>
        <end position="583"/>
    </location>
</feature>
<sequence>MKTFGLIMTTVLWFHLYRILCLRDAVEIVTRNTDQNHRNNLLIFSRNRANLREILRHTNATPIRSWNGIGYKCCLCSNIYPNTANLKEHFIKRHDMSKSTGPKDIKKICGREFRRLSVKLDITNLTCRVCQLEITDLKELLNHLKSTHTNMVTPDVQNHILPLKFYNDVIQCCGCTKEFNSFKTILEHMNEHTQNYICLYCSAGFINKSSLELHEGRHKKGEHRCKFCPKIFETASKKQNHERRSHLCVDRLSKCWHCGERFSGHRRKQLHMQDVHGIPMPVKEKVLCKICNKYYPDKNVYNKHMRRVHLVEKNHKCNFCDKEFFVVKELNQHLVTHTGEKNFQCYYCMKAFGRKSTLREHIRRHVNDKRFSCDDCGQRFTQKCSWRSHMLAKHGSKWDGKYTLKVTDQEKKYECNDCQRAFPKRPNFTQHYTHVHLKQGPKLRSCHLCDVFVTGSRRSRHMEEVHGLPRPTCAACGKKFCFPSKLIKHQKTVHMGEKNHPCTRCDKSFATRYAMLKHCETHSELRPYNCDVCGKKFKNKKGLSVHMDIHNNRRRYKCEACDRGFVQTSSLKYHITKHHPESV</sequence>
<dbReference type="InterPro" id="IPR036236">
    <property type="entry name" value="Znf_C2H2_sf"/>
</dbReference>
<keyword evidence="3" id="KW-0677">Repeat</keyword>
<dbReference type="InterPro" id="IPR013087">
    <property type="entry name" value="Znf_C2H2_type"/>
</dbReference>
<proteinExistence type="predicted"/>
<feature type="domain" description="C2H2-type" evidence="10">
    <location>
        <begin position="343"/>
        <end position="370"/>
    </location>
</feature>
<feature type="domain" description="C2H2-type" evidence="10">
    <location>
        <begin position="196"/>
        <end position="223"/>
    </location>
</feature>
<dbReference type="FunFam" id="3.30.160.60:FF:000624">
    <property type="entry name" value="zinc finger protein 697"/>
    <property type="match status" value="1"/>
</dbReference>
<keyword evidence="12" id="KW-1185">Reference proteome</keyword>
<gene>
    <name evidence="11" type="ORF">LSINAPIS_LOCUS9196</name>
</gene>
<dbReference type="Proteomes" id="UP000324832">
    <property type="component" value="Unassembled WGS sequence"/>
</dbReference>
<evidence type="ECO:0000256" key="5">
    <source>
        <dbReference type="ARBA" id="ARBA00022833"/>
    </source>
</evidence>
<evidence type="ECO:0000256" key="2">
    <source>
        <dbReference type="ARBA" id="ARBA00022723"/>
    </source>
</evidence>
<organism evidence="11 12">
    <name type="scientific">Leptidea sinapis</name>
    <dbReference type="NCBI Taxonomy" id="189913"/>
    <lineage>
        <taxon>Eukaryota</taxon>
        <taxon>Metazoa</taxon>
        <taxon>Ecdysozoa</taxon>
        <taxon>Arthropoda</taxon>
        <taxon>Hexapoda</taxon>
        <taxon>Insecta</taxon>
        <taxon>Pterygota</taxon>
        <taxon>Neoptera</taxon>
        <taxon>Endopterygota</taxon>
        <taxon>Lepidoptera</taxon>
        <taxon>Glossata</taxon>
        <taxon>Ditrysia</taxon>
        <taxon>Papilionoidea</taxon>
        <taxon>Pieridae</taxon>
        <taxon>Dismorphiinae</taxon>
        <taxon>Leptidea</taxon>
    </lineage>
</organism>
<comment type="subcellular location">
    <subcellularLocation>
        <location evidence="1">Nucleus</location>
    </subcellularLocation>
</comment>
<evidence type="ECO:0000259" key="10">
    <source>
        <dbReference type="PROSITE" id="PS50157"/>
    </source>
</evidence>
<protein>
    <recommendedName>
        <fullName evidence="10">C2H2-type domain-containing protein</fullName>
    </recommendedName>
</protein>